<name>A0ABR1S281_9PEZI</name>
<protein>
    <recommendedName>
        <fullName evidence="4">Fungal N-terminal domain-containing protein</fullName>
    </recommendedName>
</protein>
<organism evidence="2 3">
    <name type="scientific">Apiospora rasikravindrae</name>
    <dbReference type="NCBI Taxonomy" id="990691"/>
    <lineage>
        <taxon>Eukaryota</taxon>
        <taxon>Fungi</taxon>
        <taxon>Dikarya</taxon>
        <taxon>Ascomycota</taxon>
        <taxon>Pezizomycotina</taxon>
        <taxon>Sordariomycetes</taxon>
        <taxon>Xylariomycetidae</taxon>
        <taxon>Amphisphaeriales</taxon>
        <taxon>Apiosporaceae</taxon>
        <taxon>Apiospora</taxon>
    </lineage>
</organism>
<keyword evidence="3" id="KW-1185">Reference proteome</keyword>
<comment type="caution">
    <text evidence="2">The sequence shown here is derived from an EMBL/GenBank/DDBJ whole genome shotgun (WGS) entry which is preliminary data.</text>
</comment>
<evidence type="ECO:0008006" key="4">
    <source>
        <dbReference type="Google" id="ProtNLM"/>
    </source>
</evidence>
<evidence type="ECO:0000313" key="2">
    <source>
        <dbReference type="EMBL" id="KAK8023509.1"/>
    </source>
</evidence>
<accession>A0ABR1S281</accession>
<evidence type="ECO:0000313" key="3">
    <source>
        <dbReference type="Proteomes" id="UP001444661"/>
    </source>
</evidence>
<evidence type="ECO:0000256" key="1">
    <source>
        <dbReference type="SAM" id="MobiDB-lite"/>
    </source>
</evidence>
<sequence>MDPLSITTSVITLVDATTKVYRFLQSIRHADSGYSALCMELHSLAGLLQSISRTFDDCRRHTFALAAIDEAVWDQSRLAIADCQQTIDDLTALVGRIGGLARNRSILRRTRIATQMHLHSGEAASFRDKVHVSTLSLQTLLQIINVSLSLRSNNSHDTTLRELRRLKRDLETSDGVARDIDCYSVDRFDKRLLRNLESLLSAARDFHSSASSKAGTIYGGGVARHNTEPEVDHTSTDSVSVPMVTPEKQRQMEVFVQHQGYLSRSKSPVPSNAIISAGMGKLAQKAIREFDFAKSEDVLKHALARYKMTGPEDDRHSRLRTQHALCGLLLGKQSALEDSVLDLAEYRGTKRTVADQLLFALALSYMHTLNFPKAQQICKLVGSNSSRSTRSAYPGKLDILKLFYVSYRLSGEDLLADAIEEQHPELSLQESLPTAGTFVAGCPELLGELFGTLNEPQMPSLVRGFWDFCGTTQKTPLELRLAQYETDSVNNSALGSDLHISSGNTPAPEGDKSIGEELGRQGSERLMHLKRLIHRVSLTRGAAPVTLPAKKVRNARARTFYNGTNHNHAPDKAPIKEDIGDEPAFRYLARTGATRRVLSLVRGWATSPVPKKE</sequence>
<reference evidence="2 3" key="1">
    <citation type="submission" date="2023-01" db="EMBL/GenBank/DDBJ databases">
        <title>Analysis of 21 Apiospora genomes using comparative genomics revels a genus with tremendous synthesis potential of carbohydrate active enzymes and secondary metabolites.</title>
        <authorList>
            <person name="Sorensen T."/>
        </authorList>
    </citation>
    <scope>NUCLEOTIDE SEQUENCE [LARGE SCALE GENOMIC DNA]</scope>
    <source>
        <strain evidence="2 3">CBS 33761</strain>
    </source>
</reference>
<feature type="region of interest" description="Disordered" evidence="1">
    <location>
        <begin position="496"/>
        <end position="516"/>
    </location>
</feature>
<proteinExistence type="predicted"/>
<gene>
    <name evidence="2" type="ORF">PG993_011575</name>
</gene>
<dbReference type="Proteomes" id="UP001444661">
    <property type="component" value="Unassembled WGS sequence"/>
</dbReference>
<dbReference type="EMBL" id="JAQQWK010000011">
    <property type="protein sequence ID" value="KAK8023509.1"/>
    <property type="molecule type" value="Genomic_DNA"/>
</dbReference>
<feature type="compositionally biased region" description="Polar residues" evidence="1">
    <location>
        <begin position="496"/>
        <end position="505"/>
    </location>
</feature>